<comment type="catalytic activity">
    <reaction evidence="1">
        <text>inosine + phosphate = alpha-D-ribose 1-phosphate + hypoxanthine</text>
        <dbReference type="Rhea" id="RHEA:27646"/>
        <dbReference type="ChEBI" id="CHEBI:17368"/>
        <dbReference type="ChEBI" id="CHEBI:17596"/>
        <dbReference type="ChEBI" id="CHEBI:43474"/>
        <dbReference type="ChEBI" id="CHEBI:57720"/>
        <dbReference type="EC" id="2.4.2.1"/>
    </reaction>
    <physiologicalReaction direction="left-to-right" evidence="1">
        <dbReference type="Rhea" id="RHEA:27647"/>
    </physiologicalReaction>
</comment>
<dbReference type="GO" id="GO:0017061">
    <property type="term" value="F:S-methyl-5-thioadenosine phosphorylase activity"/>
    <property type="evidence" value="ECO:0007669"/>
    <property type="project" value="UniProtKB-EC"/>
</dbReference>
<dbReference type="Pfam" id="PF02578">
    <property type="entry name" value="Cu-oxidase_4"/>
    <property type="match status" value="1"/>
</dbReference>
<keyword evidence="5" id="KW-0378">Hydrolase</keyword>
<evidence type="ECO:0000256" key="2">
    <source>
        <dbReference type="ARBA" id="ARBA00007353"/>
    </source>
</evidence>
<dbReference type="GO" id="GO:0005507">
    <property type="term" value="F:copper ion binding"/>
    <property type="evidence" value="ECO:0007669"/>
    <property type="project" value="TreeGrafter"/>
</dbReference>
<dbReference type="EMBL" id="MAJD01000001">
    <property type="protein sequence ID" value="OBX38067.1"/>
    <property type="molecule type" value="Genomic_DNA"/>
</dbReference>
<evidence type="ECO:0000256" key="3">
    <source>
        <dbReference type="ARBA" id="ARBA00022679"/>
    </source>
</evidence>
<comment type="caution">
    <text evidence="11">The sequence shown here is derived from an EMBL/GenBank/DDBJ whole genome shotgun (WGS) entry which is preliminary data.</text>
</comment>
<evidence type="ECO:0000256" key="10">
    <source>
        <dbReference type="RuleBase" id="RU361274"/>
    </source>
</evidence>
<evidence type="ECO:0000256" key="4">
    <source>
        <dbReference type="ARBA" id="ARBA00022723"/>
    </source>
</evidence>
<comment type="catalytic activity">
    <reaction evidence="8">
        <text>adenosine + phosphate = alpha-D-ribose 1-phosphate + adenine</text>
        <dbReference type="Rhea" id="RHEA:27642"/>
        <dbReference type="ChEBI" id="CHEBI:16335"/>
        <dbReference type="ChEBI" id="CHEBI:16708"/>
        <dbReference type="ChEBI" id="CHEBI:43474"/>
        <dbReference type="ChEBI" id="CHEBI:57720"/>
        <dbReference type="EC" id="2.4.2.1"/>
    </reaction>
    <physiologicalReaction direction="left-to-right" evidence="8">
        <dbReference type="Rhea" id="RHEA:27643"/>
    </physiologicalReaction>
</comment>
<proteinExistence type="inferred from homology"/>
<reference evidence="11 12" key="1">
    <citation type="submission" date="2016-06" db="EMBL/GenBank/DDBJ databases">
        <title>Genome sequence of halotolerant plant growth promoting strain of Halomonas elongata HEK1 isolated from salterns of Rann of Kutch, Gujarat, India.</title>
        <authorList>
            <person name="Gaba S."/>
            <person name="Singh R.N."/>
            <person name="Abrol S."/>
            <person name="Kaushik R."/>
            <person name="Saxena A.K."/>
        </authorList>
    </citation>
    <scope>NUCLEOTIDE SEQUENCE [LARGE SCALE GENOMIC DNA]</scope>
    <source>
        <strain evidence="11 12">HEK1</strain>
    </source>
</reference>
<keyword evidence="4" id="KW-0479">Metal-binding</keyword>
<dbReference type="InterPro" id="IPR003730">
    <property type="entry name" value="Cu_polyphenol_OxRdtase"/>
</dbReference>
<dbReference type="AlphaFoldDB" id="A0A1B8P747"/>
<evidence type="ECO:0000256" key="7">
    <source>
        <dbReference type="ARBA" id="ARBA00047989"/>
    </source>
</evidence>
<comment type="catalytic activity">
    <reaction evidence="7">
        <text>adenosine + H2O + H(+) = inosine + NH4(+)</text>
        <dbReference type="Rhea" id="RHEA:24408"/>
        <dbReference type="ChEBI" id="CHEBI:15377"/>
        <dbReference type="ChEBI" id="CHEBI:15378"/>
        <dbReference type="ChEBI" id="CHEBI:16335"/>
        <dbReference type="ChEBI" id="CHEBI:17596"/>
        <dbReference type="ChEBI" id="CHEBI:28938"/>
        <dbReference type="EC" id="3.5.4.4"/>
    </reaction>
    <physiologicalReaction direction="left-to-right" evidence="7">
        <dbReference type="Rhea" id="RHEA:24409"/>
    </physiologicalReaction>
</comment>
<dbReference type="GeneID" id="91008533"/>
<dbReference type="InterPro" id="IPR011324">
    <property type="entry name" value="Cytotoxic_necrot_fac-like_cat"/>
</dbReference>
<organism evidence="11 12">
    <name type="scientific">Halomonas elongata</name>
    <dbReference type="NCBI Taxonomy" id="2746"/>
    <lineage>
        <taxon>Bacteria</taxon>
        <taxon>Pseudomonadati</taxon>
        <taxon>Pseudomonadota</taxon>
        <taxon>Gammaproteobacteria</taxon>
        <taxon>Oceanospirillales</taxon>
        <taxon>Halomonadaceae</taxon>
        <taxon>Halomonas</taxon>
    </lineage>
</organism>
<dbReference type="PANTHER" id="PTHR30616">
    <property type="entry name" value="UNCHARACTERIZED PROTEIN YFIH"/>
    <property type="match status" value="1"/>
</dbReference>
<comment type="catalytic activity">
    <reaction evidence="9">
        <text>S-methyl-5'-thioadenosine + phosphate = 5-(methylsulfanyl)-alpha-D-ribose 1-phosphate + adenine</text>
        <dbReference type="Rhea" id="RHEA:11852"/>
        <dbReference type="ChEBI" id="CHEBI:16708"/>
        <dbReference type="ChEBI" id="CHEBI:17509"/>
        <dbReference type="ChEBI" id="CHEBI:43474"/>
        <dbReference type="ChEBI" id="CHEBI:58533"/>
        <dbReference type="EC" id="2.4.2.28"/>
    </reaction>
    <physiologicalReaction direction="left-to-right" evidence="9">
        <dbReference type="Rhea" id="RHEA:11853"/>
    </physiologicalReaction>
</comment>
<keyword evidence="3" id="KW-0808">Transferase</keyword>
<dbReference type="Proteomes" id="UP000092504">
    <property type="component" value="Unassembled WGS sequence"/>
</dbReference>
<dbReference type="PANTHER" id="PTHR30616:SF2">
    <property type="entry name" value="PURINE NUCLEOSIDE PHOSPHORYLASE LACC1"/>
    <property type="match status" value="1"/>
</dbReference>
<dbReference type="InterPro" id="IPR038371">
    <property type="entry name" value="Cu_polyphenol_OxRdtase_sf"/>
</dbReference>
<sequence length="251" mass="27272">MSDALDLDPTLVRPDWPAPDSVAACVTTRETGPSQDAFAAFNPALHVGDKPEHVALCRRQLGKVIGDDRPLLWLTQVHGGRVQQHFAEDAPQADASVARDRGHACVVLTADCLPVFFCDRDGQRVAVAHAGWRGLAGGVLEATVAALGVPAESQMAWLGPAISNAQFEVGPEVRQAFVAVQPEALEAFDPSPYRLGHYMADLYKLARLRLERLGVSHISGGHFCTACEPRFYSHRRDDGVTGRMASMIWLR</sequence>
<dbReference type="CDD" id="cd16833">
    <property type="entry name" value="YfiH"/>
    <property type="match status" value="1"/>
</dbReference>
<dbReference type="Gene3D" id="3.60.140.10">
    <property type="entry name" value="CNF1/YfiH-like putative cysteine hydrolases"/>
    <property type="match status" value="1"/>
</dbReference>
<evidence type="ECO:0000256" key="9">
    <source>
        <dbReference type="ARBA" id="ARBA00049893"/>
    </source>
</evidence>
<gene>
    <name evidence="11" type="primary">yfiH</name>
    <name evidence="11" type="ORF">A8U91_02452</name>
</gene>
<name>A0A1B8P747_HALEL</name>
<evidence type="ECO:0000313" key="11">
    <source>
        <dbReference type="EMBL" id="OBX38067.1"/>
    </source>
</evidence>
<evidence type="ECO:0000256" key="6">
    <source>
        <dbReference type="ARBA" id="ARBA00022833"/>
    </source>
</evidence>
<dbReference type="SUPFAM" id="SSF64438">
    <property type="entry name" value="CNF1/YfiH-like putative cysteine hydrolases"/>
    <property type="match status" value="1"/>
</dbReference>
<evidence type="ECO:0000256" key="5">
    <source>
        <dbReference type="ARBA" id="ARBA00022801"/>
    </source>
</evidence>
<keyword evidence="6" id="KW-0862">Zinc</keyword>
<dbReference type="OMA" id="GWKGALT"/>
<evidence type="ECO:0000256" key="8">
    <source>
        <dbReference type="ARBA" id="ARBA00048968"/>
    </source>
</evidence>
<accession>A0A1B8P747</accession>
<dbReference type="PATRIC" id="fig|2746.7.peg.2513"/>
<dbReference type="RefSeq" id="WP_013331086.1">
    <property type="nucleotide sequence ID" value="NZ_CP087224.1"/>
</dbReference>
<protein>
    <recommendedName>
        <fullName evidence="10">Purine nucleoside phosphorylase</fullName>
    </recommendedName>
</protein>
<dbReference type="GO" id="GO:0016787">
    <property type="term" value="F:hydrolase activity"/>
    <property type="evidence" value="ECO:0007669"/>
    <property type="project" value="UniProtKB-KW"/>
</dbReference>
<comment type="similarity">
    <text evidence="2 10">Belongs to the purine nucleoside phosphorylase YfiH/LACC1 family.</text>
</comment>
<evidence type="ECO:0000313" key="12">
    <source>
        <dbReference type="Proteomes" id="UP000092504"/>
    </source>
</evidence>
<evidence type="ECO:0000256" key="1">
    <source>
        <dbReference type="ARBA" id="ARBA00000553"/>
    </source>
</evidence>
<dbReference type="NCBIfam" id="TIGR00726">
    <property type="entry name" value="peptidoglycan editing factor PgeF"/>
    <property type="match status" value="1"/>
</dbReference>